<dbReference type="eggNOG" id="KOG1958">
    <property type="taxonomic scope" value="Eukaryota"/>
</dbReference>
<dbReference type="FunCoup" id="E0VV82">
    <property type="interactions" value="658"/>
</dbReference>
<dbReference type="HOGENOM" id="CLU_004690_1_0_1"/>
<name>E0VV82_PEDHC</name>
<dbReference type="Pfam" id="PF09261">
    <property type="entry name" value="Alpha-mann_mid"/>
    <property type="match status" value="1"/>
</dbReference>
<dbReference type="InterPro" id="IPR011330">
    <property type="entry name" value="Glyco_hydro/deAcase_b/a-brl"/>
</dbReference>
<dbReference type="GO" id="GO:0000139">
    <property type="term" value="C:Golgi membrane"/>
    <property type="evidence" value="ECO:0007669"/>
    <property type="project" value="UniProtKB-SubCell"/>
</dbReference>
<evidence type="ECO:0000256" key="16">
    <source>
        <dbReference type="ARBA" id="ARBA00093232"/>
    </source>
</evidence>
<dbReference type="RefSeq" id="XP_002430026.1">
    <property type="nucleotide sequence ID" value="XM_002429981.1"/>
</dbReference>
<evidence type="ECO:0000256" key="11">
    <source>
        <dbReference type="ARBA" id="ARBA00023034"/>
    </source>
</evidence>
<dbReference type="PANTHER" id="PTHR11607">
    <property type="entry name" value="ALPHA-MANNOSIDASE"/>
    <property type="match status" value="1"/>
</dbReference>
<evidence type="ECO:0000256" key="3">
    <source>
        <dbReference type="ARBA" id="ARBA00009792"/>
    </source>
</evidence>
<evidence type="ECO:0000256" key="6">
    <source>
        <dbReference type="ARBA" id="ARBA00022723"/>
    </source>
</evidence>
<keyword evidence="12 18" id="KW-0472">Membrane</keyword>
<dbReference type="EC" id="3.2.1.-" evidence="17"/>
<comment type="subunit">
    <text evidence="4">Homodimer; disulfide-linked.</text>
</comment>
<keyword evidence="6 17" id="KW-0479">Metal-binding</keyword>
<evidence type="ECO:0000256" key="14">
    <source>
        <dbReference type="ARBA" id="ARBA00023295"/>
    </source>
</evidence>
<accession>E0VV82</accession>
<dbReference type="GO" id="GO:0006491">
    <property type="term" value="P:N-glycan processing"/>
    <property type="evidence" value="ECO:0007669"/>
    <property type="project" value="TreeGrafter"/>
</dbReference>
<evidence type="ECO:0000256" key="12">
    <source>
        <dbReference type="ARBA" id="ARBA00023136"/>
    </source>
</evidence>
<comment type="similarity">
    <text evidence="3 17">Belongs to the glycosyl hydrolase 38 family.</text>
</comment>
<dbReference type="InterPro" id="IPR028995">
    <property type="entry name" value="Glyco_hydro_57/38_cen_sf"/>
</dbReference>
<dbReference type="AlphaFoldDB" id="E0VV82"/>
<comment type="cofactor">
    <cofactor evidence="17">
        <name>Zn(2+)</name>
        <dbReference type="ChEBI" id="CHEBI:29105"/>
    </cofactor>
    <text evidence="17">Binds 1 zinc ion per subunit.</text>
</comment>
<keyword evidence="8 17" id="KW-0862">Zinc</keyword>
<sequence length="1057" mass="122727">MRIRKCLALGGAVLIFIGCLIIYRMADYTLYLQEEPTNQLKYVQVSSDKKIFSDKNKVSNVIEKSNIQSTLEKLKFNENCKSILKENKADLQMLDIYNVLKFDNIDGGVWKQGWNIEIDPNRWNSNNKLKVFIVPHSHNDPGWLKTFEDYYKTETRNILNNMLKKLTADLEKKFIWAEISYLSRWWDELSEDDQEKVKRVVKNKQLEIVTGGWVMNDEANTHFYSMITQLTEGHLWMKSNLQIEPKNGWTIDPFGESPVMGYLLKKMGIENLVIQRVHYSIKKYLAQMKNLEFYWRQSWDETGGNDMLTHMTPFYSYDIPHTCGPDPKICCQFDFKRLPGNGLSCPWKEPPKPITNKNVAFRAQMLLDQYKKKSELYRTNSLLVPLGDDFRFQHSSEWDYQFNNYNKLIKYINATPDFYADVKFGTLSDYFHSLRQERGVGSFPSLTGDFFTYADRDDHYWSGYYTSRPFYKRMDRILMGYHRGAEIIFALGWSIRDLTTSSDLLSPNMGFAKMLRDARRSLSLFQHHDGITGTARDNVMEDYGQKMIVAINNSKYVIQQVSHFLLSPSPSSYSFKQEKQYFFFDDERKYANEWSPRKVFQFNNNEPITIVLFNSLTYERRELISIFVSTPFVEVFDHQNTPVQCQISPFFSQNEEIDETRFEISFVGKAPALGLISYKIFPKSSSSKEGMNNFSKIKIFNLLKEVRYNKYFTDIVVKGGEDFYVENSKIMVAISEKGLLKSITDKKTMELLPLNLNFVQYLARESKEKSGAYLFLPDGEATILNDELPSIRVFEGPLFTRVEVQLRVVKHIMCIYNTPELWNLGIEVVNYVDILRENNYELAMRLTSNVKNGNEFYTDLNGFQIIKRKTFSKLPIQANFYPMPSSVYIEDGKSRITVVSGQPLGASSLKEGTLEILQDRRLQQDDNRGLGQGVLDNKVTPNVFRILIEKRLKNCNVSLIKLMNVFPSLSVNSYKSSQSLFYPMFKMISPEISLNELSSSYSPSKTDLDVDLHLLSVRTLDEEEIKPKAGLVFHRPYLDVCFLESPSLGKGNVSKLN</sequence>
<dbReference type="Gene3D" id="1.20.1270.50">
    <property type="entry name" value="Glycoside hydrolase family 38, central domain"/>
    <property type="match status" value="1"/>
</dbReference>
<dbReference type="InParanoid" id="E0VV82"/>
<dbReference type="OMA" id="NTDILCH"/>
<dbReference type="GeneID" id="8230967"/>
<organism>
    <name type="scientific">Pediculus humanus subsp. corporis</name>
    <name type="common">Body louse</name>
    <dbReference type="NCBI Taxonomy" id="121224"/>
    <lineage>
        <taxon>Eukaryota</taxon>
        <taxon>Metazoa</taxon>
        <taxon>Ecdysozoa</taxon>
        <taxon>Arthropoda</taxon>
        <taxon>Hexapoda</taxon>
        <taxon>Insecta</taxon>
        <taxon>Pterygota</taxon>
        <taxon>Neoptera</taxon>
        <taxon>Paraneoptera</taxon>
        <taxon>Psocodea</taxon>
        <taxon>Troctomorpha</taxon>
        <taxon>Phthiraptera</taxon>
        <taxon>Anoplura</taxon>
        <taxon>Pediculidae</taxon>
        <taxon>Pediculus</taxon>
    </lineage>
</organism>
<reference evidence="21" key="3">
    <citation type="submission" date="2021-02" db="UniProtKB">
        <authorList>
            <consortium name="EnsemblMetazoa"/>
        </authorList>
    </citation>
    <scope>IDENTIFICATION</scope>
    <source>
        <strain evidence="21">USDA</strain>
    </source>
</reference>
<dbReference type="EMBL" id="DS235804">
    <property type="protein sequence ID" value="EEB17288.1"/>
    <property type="molecule type" value="Genomic_DNA"/>
</dbReference>
<dbReference type="InterPro" id="IPR011682">
    <property type="entry name" value="Glyco_hydro_38_C"/>
</dbReference>
<dbReference type="InterPro" id="IPR015341">
    <property type="entry name" value="Glyco_hydro_38_cen"/>
</dbReference>
<evidence type="ECO:0000256" key="17">
    <source>
        <dbReference type="RuleBase" id="RU361199"/>
    </source>
</evidence>
<dbReference type="KEGG" id="phu:Phum_PHUM459490"/>
<keyword evidence="13" id="KW-1015">Disulfide bond</keyword>
<keyword evidence="14 17" id="KW-0326">Glycosidase</keyword>
<dbReference type="EMBL" id="AAZO01005583">
    <property type="status" value="NOT_ANNOTATED_CDS"/>
    <property type="molecule type" value="Genomic_DNA"/>
</dbReference>
<keyword evidence="10 18" id="KW-1133">Transmembrane helix</keyword>
<evidence type="ECO:0000256" key="1">
    <source>
        <dbReference type="ARBA" id="ARBA00004323"/>
    </source>
</evidence>
<comment type="catalytic activity">
    <reaction evidence="16">
        <text>N(4)-{beta-D-GlcNAc-(1-&gt;2)-alpha-D-Man-(1-&gt;3)-[alpha-D-Man-(1-&gt;3)-[alpha-D-Man-(1-&gt;6)]-alpha-D-Man-(1-&gt;6)]-beta-D-Man-(1-&gt;4)-beta-D-GlcNAc-(1-&gt;4)-beta-D-GlcNAc}-L-asparaginyl-[protein] + 2 H2O = 2 alpha-D-mannopyranose + an N(4)-{beta-D-GlcNAc-(1-&gt;2)-alpha-D-Man-(1-&gt;3)-[alpha-D-Man-(1-&gt;6)]-beta-D-Man-(1-&gt;4)-beta-D-GlcNAc-(1-&gt;4)-beta-D-GlcNAc}-L-asparaginyl-[protein]</text>
        <dbReference type="Rhea" id="RHEA:56052"/>
        <dbReference type="Rhea" id="RHEA-COMP:14368"/>
        <dbReference type="Rhea" id="RHEA-COMP:14369"/>
        <dbReference type="ChEBI" id="CHEBI:15377"/>
        <dbReference type="ChEBI" id="CHEBI:28729"/>
        <dbReference type="ChEBI" id="CHEBI:60615"/>
        <dbReference type="ChEBI" id="CHEBI:60625"/>
        <dbReference type="EC" id="3.2.1.114"/>
    </reaction>
</comment>
<dbReference type="InterPro" id="IPR050843">
    <property type="entry name" value="Glycosyl_Hydrlase_38"/>
</dbReference>
<evidence type="ECO:0000256" key="5">
    <source>
        <dbReference type="ARBA" id="ARBA00022692"/>
    </source>
</evidence>
<evidence type="ECO:0000259" key="19">
    <source>
        <dbReference type="SMART" id="SM00872"/>
    </source>
</evidence>
<evidence type="ECO:0000256" key="7">
    <source>
        <dbReference type="ARBA" id="ARBA00022801"/>
    </source>
</evidence>
<dbReference type="InterPro" id="IPR000602">
    <property type="entry name" value="Glyco_hydro_38_N"/>
</dbReference>
<dbReference type="Pfam" id="PF01074">
    <property type="entry name" value="Glyco_hydro_38N"/>
    <property type="match status" value="1"/>
</dbReference>
<reference evidence="20" key="1">
    <citation type="submission" date="2007-04" db="EMBL/GenBank/DDBJ databases">
        <title>Annotation of Pediculus humanus corporis strain USDA.</title>
        <authorList>
            <person name="Kirkness E."/>
            <person name="Hannick L."/>
            <person name="Hass B."/>
            <person name="Bruggner R."/>
            <person name="Lawson D."/>
            <person name="Bidwell S."/>
            <person name="Joardar V."/>
            <person name="Caler E."/>
            <person name="Walenz B."/>
            <person name="Inman J."/>
            <person name="Schobel S."/>
            <person name="Galinsky K."/>
            <person name="Amedeo P."/>
            <person name="Strausberg R."/>
        </authorList>
    </citation>
    <scope>NUCLEOTIDE SEQUENCE</scope>
    <source>
        <strain evidence="20">USDA</strain>
    </source>
</reference>
<evidence type="ECO:0000313" key="20">
    <source>
        <dbReference type="EMBL" id="EEB17288.1"/>
    </source>
</evidence>
<evidence type="ECO:0000256" key="10">
    <source>
        <dbReference type="ARBA" id="ARBA00022989"/>
    </source>
</evidence>
<dbReference type="FunFam" id="1.20.1270.50:FF:000001">
    <property type="entry name" value="Alpha-mannosidase"/>
    <property type="match status" value="1"/>
</dbReference>
<dbReference type="GO" id="GO:0006013">
    <property type="term" value="P:mannose metabolic process"/>
    <property type="evidence" value="ECO:0007669"/>
    <property type="project" value="InterPro"/>
</dbReference>
<proteinExistence type="inferred from homology"/>
<evidence type="ECO:0000256" key="9">
    <source>
        <dbReference type="ARBA" id="ARBA00022968"/>
    </source>
</evidence>
<dbReference type="CTD" id="8230967"/>
<dbReference type="InterPro" id="IPR037094">
    <property type="entry name" value="Glyco_hydro_38_cen_sf"/>
</dbReference>
<dbReference type="InterPro" id="IPR013780">
    <property type="entry name" value="Glyco_hydro_b"/>
</dbReference>
<dbReference type="OrthoDB" id="10261055at2759"/>
<keyword evidence="11" id="KW-0333">Golgi apparatus</keyword>
<dbReference type="PANTHER" id="PTHR11607:SF3">
    <property type="entry name" value="LYSOSOMAL ALPHA-MANNOSIDASE"/>
    <property type="match status" value="1"/>
</dbReference>
<keyword evidence="7 17" id="KW-0378">Hydrolase</keyword>
<gene>
    <name evidence="21" type="primary">8230967</name>
    <name evidence="20" type="ORF">Phum_PHUM459490</name>
</gene>
<dbReference type="GO" id="GO:0004572">
    <property type="term" value="F:mannosyl-oligosaccharide 1,3-1,6-alpha-mannosidase activity"/>
    <property type="evidence" value="ECO:0007669"/>
    <property type="project" value="UniProtKB-EC"/>
</dbReference>
<comment type="subcellular location">
    <subcellularLocation>
        <location evidence="1">Golgi apparatus membrane</location>
        <topology evidence="1">Single-pass type II membrane protein</topology>
    </subcellularLocation>
</comment>
<dbReference type="GO" id="GO:0046872">
    <property type="term" value="F:metal ion binding"/>
    <property type="evidence" value="ECO:0007669"/>
    <property type="project" value="UniProtKB-KW"/>
</dbReference>
<dbReference type="Gene3D" id="2.60.40.1180">
    <property type="entry name" value="Golgi alpha-mannosidase II"/>
    <property type="match status" value="1"/>
</dbReference>
<keyword evidence="5 18" id="KW-0812">Transmembrane</keyword>
<dbReference type="FunFam" id="2.70.98.30:FF:000002">
    <property type="entry name" value="Alpha-mannosidase"/>
    <property type="match status" value="1"/>
</dbReference>
<evidence type="ECO:0000313" key="22">
    <source>
        <dbReference type="Proteomes" id="UP000009046"/>
    </source>
</evidence>
<dbReference type="Pfam" id="PF07748">
    <property type="entry name" value="Glyco_hydro_38C"/>
    <property type="match status" value="1"/>
</dbReference>
<dbReference type="FunFam" id="3.20.110.10:FF:000003">
    <property type="entry name" value="Alpha-mannosidase"/>
    <property type="match status" value="1"/>
</dbReference>
<dbReference type="SUPFAM" id="SSF88688">
    <property type="entry name" value="Families 57/38 glycoside transferase middle domain"/>
    <property type="match status" value="1"/>
</dbReference>
<dbReference type="CDD" id="cd10809">
    <property type="entry name" value="GH38N_AMII_GMII_SfManIII_like"/>
    <property type="match status" value="1"/>
</dbReference>
<dbReference type="Gene3D" id="2.70.98.30">
    <property type="entry name" value="Golgi alpha-mannosidase II, domain 4"/>
    <property type="match status" value="1"/>
</dbReference>
<evidence type="ECO:0000313" key="21">
    <source>
        <dbReference type="EnsemblMetazoa" id="PHUM459490-PA"/>
    </source>
</evidence>
<evidence type="ECO:0000256" key="4">
    <source>
        <dbReference type="ARBA" id="ARBA00011748"/>
    </source>
</evidence>
<comment type="function">
    <text evidence="15">Catalyzes the first committed step in the biosynthesis of complex N-glycans. It controls conversion of high mannose to complex N-glycans; the final hydrolytic step in the N-glycan maturation pathway.</text>
</comment>
<dbReference type="Gene3D" id="3.20.110.10">
    <property type="entry name" value="Glycoside hydrolase 38, N terminal domain"/>
    <property type="match status" value="1"/>
</dbReference>
<dbReference type="SMART" id="SM00872">
    <property type="entry name" value="Alpha-mann_mid"/>
    <property type="match status" value="1"/>
</dbReference>
<evidence type="ECO:0000256" key="13">
    <source>
        <dbReference type="ARBA" id="ARBA00023157"/>
    </source>
</evidence>
<keyword evidence="9" id="KW-0735">Signal-anchor</keyword>
<feature type="transmembrane region" description="Helical" evidence="18">
    <location>
        <begin position="7"/>
        <end position="26"/>
    </location>
</feature>
<dbReference type="InterPro" id="IPR027291">
    <property type="entry name" value="Glyco_hydro_38_N_sf"/>
</dbReference>
<evidence type="ECO:0000256" key="2">
    <source>
        <dbReference type="ARBA" id="ARBA00004922"/>
    </source>
</evidence>
<dbReference type="PROSITE" id="PS51257">
    <property type="entry name" value="PROKAR_LIPOPROTEIN"/>
    <property type="match status" value="1"/>
</dbReference>
<dbReference type="SUPFAM" id="SSF88713">
    <property type="entry name" value="Glycoside hydrolase/deacetylase"/>
    <property type="match status" value="1"/>
</dbReference>
<feature type="domain" description="Glycoside hydrolase family 38 central" evidence="19">
    <location>
        <begin position="459"/>
        <end position="547"/>
    </location>
</feature>
<dbReference type="EnsemblMetazoa" id="PHUM459490-RA">
    <property type="protein sequence ID" value="PHUM459490-PA"/>
    <property type="gene ID" value="PHUM459490"/>
</dbReference>
<dbReference type="STRING" id="121224.E0VV82"/>
<evidence type="ECO:0000256" key="18">
    <source>
        <dbReference type="SAM" id="Phobius"/>
    </source>
</evidence>
<reference evidence="20" key="2">
    <citation type="submission" date="2007-04" db="EMBL/GenBank/DDBJ databases">
        <title>The genome of the human body louse.</title>
        <authorList>
            <consortium name="The Human Body Louse Genome Consortium"/>
            <person name="Kirkness E."/>
            <person name="Walenz B."/>
            <person name="Hass B."/>
            <person name="Bruggner R."/>
            <person name="Strausberg R."/>
        </authorList>
    </citation>
    <scope>NUCLEOTIDE SEQUENCE</scope>
    <source>
        <strain evidence="20">USDA</strain>
    </source>
</reference>
<comment type="pathway">
    <text evidence="2">Protein modification; protein glycosylation.</text>
</comment>
<evidence type="ECO:0000256" key="15">
    <source>
        <dbReference type="ARBA" id="ARBA00059516"/>
    </source>
</evidence>
<protein>
    <recommendedName>
        <fullName evidence="17">Alpha-mannosidase</fullName>
        <ecNumber evidence="17">3.2.1.-</ecNumber>
    </recommendedName>
</protein>
<dbReference type="InterPro" id="IPR011013">
    <property type="entry name" value="Gal_mutarotase_sf_dom"/>
</dbReference>
<dbReference type="GO" id="GO:0030246">
    <property type="term" value="F:carbohydrate binding"/>
    <property type="evidence" value="ECO:0007669"/>
    <property type="project" value="InterPro"/>
</dbReference>
<dbReference type="VEuPathDB" id="VectorBase:PHUM459490"/>
<evidence type="ECO:0000256" key="8">
    <source>
        <dbReference type="ARBA" id="ARBA00022833"/>
    </source>
</evidence>
<dbReference type="Proteomes" id="UP000009046">
    <property type="component" value="Unassembled WGS sequence"/>
</dbReference>
<keyword evidence="22" id="KW-1185">Reference proteome</keyword>
<dbReference type="SUPFAM" id="SSF74650">
    <property type="entry name" value="Galactose mutarotase-like"/>
    <property type="match status" value="1"/>
</dbReference>